<dbReference type="RefSeq" id="WP_132200626.1">
    <property type="nucleotide sequence ID" value="NZ_SMKY01000159.1"/>
</dbReference>
<protein>
    <submittedName>
        <fullName evidence="1">Uncharacterized protein</fullName>
    </submittedName>
</protein>
<keyword evidence="2" id="KW-1185">Reference proteome</keyword>
<dbReference type="EMBL" id="SMKY01000159">
    <property type="protein sequence ID" value="TDD75093.1"/>
    <property type="molecule type" value="Genomic_DNA"/>
</dbReference>
<evidence type="ECO:0000313" key="1">
    <source>
        <dbReference type="EMBL" id="TDD75093.1"/>
    </source>
</evidence>
<dbReference type="OrthoDB" id="3475695at2"/>
<name>A0A4R5AQX4_9ACTN</name>
<gene>
    <name evidence="1" type="ORF">E1293_28785</name>
</gene>
<comment type="caution">
    <text evidence="1">The sequence shown here is derived from an EMBL/GenBank/DDBJ whole genome shotgun (WGS) entry which is preliminary data.</text>
</comment>
<organism evidence="1 2">
    <name type="scientific">Actinomadura darangshiensis</name>
    <dbReference type="NCBI Taxonomy" id="705336"/>
    <lineage>
        <taxon>Bacteria</taxon>
        <taxon>Bacillati</taxon>
        <taxon>Actinomycetota</taxon>
        <taxon>Actinomycetes</taxon>
        <taxon>Streptosporangiales</taxon>
        <taxon>Thermomonosporaceae</taxon>
        <taxon>Actinomadura</taxon>
    </lineage>
</organism>
<sequence>MPVTDEQVAVLRALLTGQRERHRELLSKIDQAAANVGYPALLAAGFFEAVERRFIVDGTIMDDTAVIDFVASVRERTDETPDLIKPDIAERMILHALDKGASISNIDTDIVIQHQLVLLAALIGDAHLSEPELDAFLHKSRVDADELID</sequence>
<dbReference type="Proteomes" id="UP000295578">
    <property type="component" value="Unassembled WGS sequence"/>
</dbReference>
<evidence type="ECO:0000313" key="2">
    <source>
        <dbReference type="Proteomes" id="UP000295578"/>
    </source>
</evidence>
<accession>A0A4R5AQX4</accession>
<dbReference type="AlphaFoldDB" id="A0A4R5AQX4"/>
<reference evidence="1 2" key="1">
    <citation type="submission" date="2019-03" db="EMBL/GenBank/DDBJ databases">
        <title>Draft genome sequences of novel Actinobacteria.</title>
        <authorList>
            <person name="Sahin N."/>
            <person name="Ay H."/>
            <person name="Saygin H."/>
        </authorList>
    </citation>
    <scope>NUCLEOTIDE SEQUENCE [LARGE SCALE GENOMIC DNA]</scope>
    <source>
        <strain evidence="1 2">DSM 45941</strain>
    </source>
</reference>
<proteinExistence type="predicted"/>